<reference evidence="3" key="1">
    <citation type="submission" date="2019-03" db="EMBL/GenBank/DDBJ databases">
        <title>Single cell metagenomics reveals metabolic interactions within the superorganism composed of flagellate Streblomastix strix and complex community of Bacteroidetes bacteria on its surface.</title>
        <authorList>
            <person name="Treitli S.C."/>
            <person name="Kolisko M."/>
            <person name="Husnik F."/>
            <person name="Keeling P."/>
            <person name="Hampl V."/>
        </authorList>
    </citation>
    <scope>NUCLEOTIDE SEQUENCE</scope>
    <source>
        <strain evidence="3">STM</strain>
    </source>
</reference>
<evidence type="ECO:0000259" key="2">
    <source>
        <dbReference type="Pfam" id="PF01915"/>
    </source>
</evidence>
<dbReference type="SUPFAM" id="SSF52279">
    <property type="entry name" value="Beta-D-glucan exohydrolase, C-terminal domain"/>
    <property type="match status" value="1"/>
</dbReference>
<gene>
    <name evidence="3" type="ORF">EZS27_015893</name>
</gene>
<name>A0A5J4RR01_9ZZZZ</name>
<evidence type="ECO:0000313" key="3">
    <source>
        <dbReference type="EMBL" id="KAA6335922.1"/>
    </source>
</evidence>
<evidence type="ECO:0000256" key="1">
    <source>
        <dbReference type="ARBA" id="ARBA00022801"/>
    </source>
</evidence>
<dbReference type="GO" id="GO:0005975">
    <property type="term" value="P:carbohydrate metabolic process"/>
    <property type="evidence" value="ECO:0007669"/>
    <property type="project" value="InterPro"/>
</dbReference>
<feature type="non-terminal residue" evidence="3">
    <location>
        <position position="1"/>
    </location>
</feature>
<dbReference type="Gene3D" id="3.40.50.1700">
    <property type="entry name" value="Glycoside hydrolase family 3 C-terminal domain"/>
    <property type="match status" value="1"/>
</dbReference>
<sequence>ANITRGMIFNEFEGKVEAIIARFGVTEQPVLDVISGKYEPSGLLPMQMPANMSTVEKQFEDVPFDMECHQDTEGNKYDFGFGLNWSGVIKDARNAKYTSKK</sequence>
<dbReference type="GO" id="GO:0004553">
    <property type="term" value="F:hydrolase activity, hydrolyzing O-glycosyl compounds"/>
    <property type="evidence" value="ECO:0007669"/>
    <property type="project" value="InterPro"/>
</dbReference>
<dbReference type="InterPro" id="IPR002772">
    <property type="entry name" value="Glyco_hydro_3_C"/>
</dbReference>
<dbReference type="InterPro" id="IPR036881">
    <property type="entry name" value="Glyco_hydro_3_C_sf"/>
</dbReference>
<feature type="domain" description="Glycoside hydrolase family 3 C-terminal" evidence="2">
    <location>
        <begin position="7"/>
        <end position="84"/>
    </location>
</feature>
<organism evidence="3">
    <name type="scientific">termite gut metagenome</name>
    <dbReference type="NCBI Taxonomy" id="433724"/>
    <lineage>
        <taxon>unclassified sequences</taxon>
        <taxon>metagenomes</taxon>
        <taxon>organismal metagenomes</taxon>
    </lineage>
</organism>
<accession>A0A5J4RR01</accession>
<protein>
    <recommendedName>
        <fullName evidence="2">Glycoside hydrolase family 3 C-terminal domain-containing protein</fullName>
    </recommendedName>
</protein>
<keyword evidence="1" id="KW-0378">Hydrolase</keyword>
<dbReference type="EMBL" id="SNRY01000846">
    <property type="protein sequence ID" value="KAA6335922.1"/>
    <property type="molecule type" value="Genomic_DNA"/>
</dbReference>
<dbReference type="AlphaFoldDB" id="A0A5J4RR01"/>
<comment type="caution">
    <text evidence="3">The sequence shown here is derived from an EMBL/GenBank/DDBJ whole genome shotgun (WGS) entry which is preliminary data.</text>
</comment>
<proteinExistence type="predicted"/>
<dbReference type="Pfam" id="PF01915">
    <property type="entry name" value="Glyco_hydro_3_C"/>
    <property type="match status" value="1"/>
</dbReference>